<evidence type="ECO:0000313" key="5">
    <source>
        <dbReference type="Proteomes" id="UP001500212"/>
    </source>
</evidence>
<dbReference type="EMBL" id="BAABHJ010000008">
    <property type="protein sequence ID" value="GAA4609016.1"/>
    <property type="molecule type" value="Genomic_DNA"/>
</dbReference>
<feature type="domain" description="CBS" evidence="3">
    <location>
        <begin position="9"/>
        <end position="65"/>
    </location>
</feature>
<proteinExistence type="predicted"/>
<name>A0ABP8TKV1_9ACTN</name>
<protein>
    <submittedName>
        <fullName evidence="4">CBS domain-containing protein</fullName>
    </submittedName>
</protein>
<dbReference type="CDD" id="cd04622">
    <property type="entry name" value="CBS_pair_HRP1_like"/>
    <property type="match status" value="1"/>
</dbReference>
<gene>
    <name evidence="4" type="ORF">GCM10023195_35930</name>
</gene>
<dbReference type="PANTHER" id="PTHR43080">
    <property type="entry name" value="CBS DOMAIN-CONTAINING PROTEIN CBSX3, MITOCHONDRIAL"/>
    <property type="match status" value="1"/>
</dbReference>
<comment type="caution">
    <text evidence="4">The sequence shown here is derived from an EMBL/GenBank/DDBJ whole genome shotgun (WGS) entry which is preliminary data.</text>
</comment>
<evidence type="ECO:0000313" key="4">
    <source>
        <dbReference type="EMBL" id="GAA4609016.1"/>
    </source>
</evidence>
<evidence type="ECO:0000256" key="1">
    <source>
        <dbReference type="ARBA" id="ARBA00023122"/>
    </source>
</evidence>
<dbReference type="SUPFAM" id="SSF54631">
    <property type="entry name" value="CBS-domain pair"/>
    <property type="match status" value="1"/>
</dbReference>
<sequence length="139" mass="14538">MAQKVRDVMTPEPVALPLDAPLTEAARLMRDQGVGGVLVTQAGRLCGLLTDRDIVVRAVAEGRDLHGTRLDQVCSAGVVTIGPDDETETAVRLMLERGVRRLPVVEGDRAVGIVSLRDVATGGDAPIADAPRGGEHLAG</sequence>
<evidence type="ECO:0000259" key="3">
    <source>
        <dbReference type="PROSITE" id="PS51371"/>
    </source>
</evidence>
<feature type="domain" description="CBS" evidence="3">
    <location>
        <begin position="74"/>
        <end position="130"/>
    </location>
</feature>
<keyword evidence="1 2" id="KW-0129">CBS domain</keyword>
<dbReference type="PROSITE" id="PS51371">
    <property type="entry name" value="CBS"/>
    <property type="match status" value="2"/>
</dbReference>
<dbReference type="Proteomes" id="UP001500212">
    <property type="component" value="Unassembled WGS sequence"/>
</dbReference>
<keyword evidence="5" id="KW-1185">Reference proteome</keyword>
<dbReference type="PANTHER" id="PTHR43080:SF2">
    <property type="entry name" value="CBS DOMAIN-CONTAINING PROTEIN"/>
    <property type="match status" value="1"/>
</dbReference>
<dbReference type="InterPro" id="IPR051257">
    <property type="entry name" value="Diverse_CBS-Domain"/>
</dbReference>
<dbReference type="Gene3D" id="3.10.580.10">
    <property type="entry name" value="CBS-domain"/>
    <property type="match status" value="1"/>
</dbReference>
<dbReference type="InterPro" id="IPR000644">
    <property type="entry name" value="CBS_dom"/>
</dbReference>
<accession>A0ABP8TKV1</accession>
<dbReference type="SMART" id="SM00116">
    <property type="entry name" value="CBS"/>
    <property type="match status" value="2"/>
</dbReference>
<dbReference type="InterPro" id="IPR046342">
    <property type="entry name" value="CBS_dom_sf"/>
</dbReference>
<reference evidence="5" key="1">
    <citation type="journal article" date="2019" name="Int. J. Syst. Evol. Microbiol.">
        <title>The Global Catalogue of Microorganisms (GCM) 10K type strain sequencing project: providing services to taxonomists for standard genome sequencing and annotation.</title>
        <authorList>
            <consortium name="The Broad Institute Genomics Platform"/>
            <consortium name="The Broad Institute Genome Sequencing Center for Infectious Disease"/>
            <person name="Wu L."/>
            <person name="Ma J."/>
        </authorList>
    </citation>
    <scope>NUCLEOTIDE SEQUENCE [LARGE SCALE GENOMIC DNA]</scope>
    <source>
        <strain evidence="5">JCM 17938</strain>
    </source>
</reference>
<dbReference type="RefSeq" id="WP_345354930.1">
    <property type="nucleotide sequence ID" value="NZ_BAABHJ010000008.1"/>
</dbReference>
<evidence type="ECO:0000256" key="2">
    <source>
        <dbReference type="PROSITE-ProRule" id="PRU00703"/>
    </source>
</evidence>
<organism evidence="4 5">
    <name type="scientific">Actinoallomurus liliacearum</name>
    <dbReference type="NCBI Taxonomy" id="1080073"/>
    <lineage>
        <taxon>Bacteria</taxon>
        <taxon>Bacillati</taxon>
        <taxon>Actinomycetota</taxon>
        <taxon>Actinomycetes</taxon>
        <taxon>Streptosporangiales</taxon>
        <taxon>Thermomonosporaceae</taxon>
        <taxon>Actinoallomurus</taxon>
    </lineage>
</organism>
<dbReference type="Pfam" id="PF00571">
    <property type="entry name" value="CBS"/>
    <property type="match status" value="2"/>
</dbReference>